<evidence type="ECO:0000256" key="4">
    <source>
        <dbReference type="ARBA" id="ARBA00022737"/>
    </source>
</evidence>
<feature type="transmembrane region" description="Helical" evidence="7">
    <location>
        <begin position="7"/>
        <end position="28"/>
    </location>
</feature>
<dbReference type="InterPro" id="IPR009003">
    <property type="entry name" value="Peptidase_S1_PA"/>
</dbReference>
<keyword evidence="7" id="KW-0472">Membrane</keyword>
<dbReference type="PANTHER" id="PTHR22939:SF129">
    <property type="entry name" value="SERINE PROTEASE HTRA2, MITOCHONDRIAL"/>
    <property type="match status" value="1"/>
</dbReference>
<dbReference type="InterPro" id="IPR001940">
    <property type="entry name" value="Peptidase_S1C"/>
</dbReference>
<organism evidence="9 10">
    <name type="scientific">Imperialibacter roseus</name>
    <dbReference type="NCBI Taxonomy" id="1324217"/>
    <lineage>
        <taxon>Bacteria</taxon>
        <taxon>Pseudomonadati</taxon>
        <taxon>Bacteroidota</taxon>
        <taxon>Cytophagia</taxon>
        <taxon>Cytophagales</taxon>
        <taxon>Flammeovirgaceae</taxon>
        <taxon>Imperialibacter</taxon>
    </lineage>
</organism>
<dbReference type="PANTHER" id="PTHR22939">
    <property type="entry name" value="SERINE PROTEASE FAMILY S1C HTRA-RELATED"/>
    <property type="match status" value="1"/>
</dbReference>
<reference evidence="9 10" key="1">
    <citation type="journal article" date="2023" name="Microbiol. Resour. Announc.">
        <title>Complete Genome Sequence of Imperialibacter roseus strain P4T.</title>
        <authorList>
            <person name="Tizabi D.R."/>
            <person name="Bachvaroff T."/>
            <person name="Hill R.T."/>
        </authorList>
    </citation>
    <scope>NUCLEOTIDE SEQUENCE [LARGE SCALE GENOMIC DNA]</scope>
    <source>
        <strain evidence="9 10">P4T</strain>
    </source>
</reference>
<proteinExistence type="inferred from homology"/>
<dbReference type="InterPro" id="IPR011782">
    <property type="entry name" value="Pept_S1C_Do"/>
</dbReference>
<keyword evidence="4" id="KW-0677">Repeat</keyword>
<keyword evidence="2" id="KW-0645">Protease</keyword>
<evidence type="ECO:0000256" key="1">
    <source>
        <dbReference type="ARBA" id="ARBA00010541"/>
    </source>
</evidence>
<evidence type="ECO:0000256" key="2">
    <source>
        <dbReference type="ARBA" id="ARBA00022670"/>
    </source>
</evidence>
<protein>
    <submittedName>
        <fullName evidence="9">Do family serine endopeptidase</fullName>
        <ecNumber evidence="9">3.4.21.107</ecNumber>
    </submittedName>
</protein>
<sequence>MNKRQIYVAMLFSSLLSAMIAIGGYQLLNNQNDEFSSFEDRQNVRFSNFLDTTSVVVPEGLNFVYAAKAATPGVVHIRSKYTSTPTASNNQFDQYFQDFFGNRGQRAPSGASGSGVIIADNGYIVTNNHVVENASEVEVLMNDNRTFDAKVVGTDPTTDLALLKIDGKNLPFVKFGSSEHINVGEWVLAIGNPFEFRSTVTAGIVSATGRNINILRDPSNRNLQIESFIQTDAAVNPGNSGGALVNLRGELVGINTAIATHTGSYSGYSFAVPTTLVKKVMDDLKEFGVVQRALLGVNIVDVNAALAEARGLNVLKGISIENVNPNSGAADAGLEKGDVIIAVDGKGVDNVAKLQEKIAVKRPGDKVEVTYIRGGKESTVKVTLKSTSDSIEVVEARSSFSIEGSNFTDVSREEMQNLKIDGGAKATEVNDGKWKEAGVRAGFIITNIDKTTIRNIQDLARVMANKRGGTLIEGVYPDGTEAFYGIGW</sequence>
<dbReference type="PROSITE" id="PS50106">
    <property type="entry name" value="PDZ"/>
    <property type="match status" value="1"/>
</dbReference>
<dbReference type="Pfam" id="PF13365">
    <property type="entry name" value="Trypsin_2"/>
    <property type="match status" value="1"/>
</dbReference>
<dbReference type="InterPro" id="IPR001478">
    <property type="entry name" value="PDZ"/>
</dbReference>
<dbReference type="InterPro" id="IPR036034">
    <property type="entry name" value="PDZ_sf"/>
</dbReference>
<dbReference type="NCBIfam" id="TIGR02037">
    <property type="entry name" value="degP_htrA_DO"/>
    <property type="match status" value="1"/>
</dbReference>
<keyword evidence="6" id="KW-0720">Serine protease</keyword>
<dbReference type="SUPFAM" id="SSF50156">
    <property type="entry name" value="PDZ domain-like"/>
    <property type="match status" value="1"/>
</dbReference>
<dbReference type="EMBL" id="CP136051">
    <property type="protein sequence ID" value="WOK06779.1"/>
    <property type="molecule type" value="Genomic_DNA"/>
</dbReference>
<dbReference type="Pfam" id="PF13180">
    <property type="entry name" value="PDZ_2"/>
    <property type="match status" value="1"/>
</dbReference>
<dbReference type="SMART" id="SM00228">
    <property type="entry name" value="PDZ"/>
    <property type="match status" value="1"/>
</dbReference>
<comment type="similarity">
    <text evidence="1">Belongs to the peptidase S1C family.</text>
</comment>
<dbReference type="Proteomes" id="UP001302349">
    <property type="component" value="Chromosome"/>
</dbReference>
<name>A0ABZ0IRL9_9BACT</name>
<dbReference type="PRINTS" id="PR00834">
    <property type="entry name" value="PROTEASES2C"/>
</dbReference>
<dbReference type="Gene3D" id="2.40.10.120">
    <property type="match status" value="1"/>
</dbReference>
<evidence type="ECO:0000313" key="9">
    <source>
        <dbReference type="EMBL" id="WOK06779.1"/>
    </source>
</evidence>
<dbReference type="GO" id="GO:0016787">
    <property type="term" value="F:hydrolase activity"/>
    <property type="evidence" value="ECO:0007669"/>
    <property type="project" value="UniProtKB-KW"/>
</dbReference>
<keyword evidence="7" id="KW-1133">Transmembrane helix</keyword>
<evidence type="ECO:0000256" key="3">
    <source>
        <dbReference type="ARBA" id="ARBA00022729"/>
    </source>
</evidence>
<keyword evidence="5 9" id="KW-0378">Hydrolase</keyword>
<accession>A0ABZ0IRL9</accession>
<keyword evidence="7" id="KW-0812">Transmembrane</keyword>
<keyword evidence="10" id="KW-1185">Reference proteome</keyword>
<keyword evidence="3" id="KW-0732">Signal</keyword>
<evidence type="ECO:0000256" key="7">
    <source>
        <dbReference type="SAM" id="Phobius"/>
    </source>
</evidence>
<dbReference type="Gene3D" id="2.30.42.10">
    <property type="match status" value="2"/>
</dbReference>
<evidence type="ECO:0000259" key="8">
    <source>
        <dbReference type="PROSITE" id="PS50106"/>
    </source>
</evidence>
<dbReference type="RefSeq" id="WP_317489480.1">
    <property type="nucleotide sequence ID" value="NZ_CP136051.1"/>
</dbReference>
<evidence type="ECO:0000256" key="6">
    <source>
        <dbReference type="ARBA" id="ARBA00022825"/>
    </source>
</evidence>
<evidence type="ECO:0000313" key="10">
    <source>
        <dbReference type="Proteomes" id="UP001302349"/>
    </source>
</evidence>
<gene>
    <name evidence="9" type="ORF">RT717_27295</name>
</gene>
<feature type="domain" description="PDZ" evidence="8">
    <location>
        <begin position="299"/>
        <end position="375"/>
    </location>
</feature>
<dbReference type="SUPFAM" id="SSF50494">
    <property type="entry name" value="Trypsin-like serine proteases"/>
    <property type="match status" value="1"/>
</dbReference>
<dbReference type="EC" id="3.4.21.107" evidence="9"/>
<evidence type="ECO:0000256" key="5">
    <source>
        <dbReference type="ARBA" id="ARBA00022801"/>
    </source>
</evidence>